<dbReference type="InterPro" id="IPR013512">
    <property type="entry name" value="DXP_reductoisomerase_N"/>
</dbReference>
<dbReference type="PANTHER" id="PTHR30525:SF0">
    <property type="entry name" value="1-DEOXY-D-XYLULOSE 5-PHOSPHATE REDUCTOISOMERASE, CHLOROPLASTIC"/>
    <property type="match status" value="1"/>
</dbReference>
<organism evidence="13 15">
    <name type="scientific">Candidatus Chlorohelix allophototropha</name>
    <dbReference type="NCBI Taxonomy" id="3003348"/>
    <lineage>
        <taxon>Bacteria</taxon>
        <taxon>Bacillati</taxon>
        <taxon>Chloroflexota</taxon>
        <taxon>Chloroflexia</taxon>
        <taxon>Candidatus Chloroheliales</taxon>
        <taxon>Candidatus Chloroheliaceae</taxon>
        <taxon>Candidatus Chlorohelix</taxon>
    </lineage>
</organism>
<dbReference type="EMBL" id="JACATZ010000003">
    <property type="protein sequence ID" value="NWJ48838.1"/>
    <property type="molecule type" value="Genomic_DNA"/>
</dbReference>
<dbReference type="InterPro" id="IPR013644">
    <property type="entry name" value="DXP_reductoisomerase_C"/>
</dbReference>
<evidence type="ECO:0000259" key="12">
    <source>
        <dbReference type="Pfam" id="PF13288"/>
    </source>
</evidence>
<dbReference type="NCBIfam" id="NF009114">
    <property type="entry name" value="PRK12464.1"/>
    <property type="match status" value="1"/>
</dbReference>
<dbReference type="SUPFAM" id="SSF55347">
    <property type="entry name" value="Glyceraldehyde-3-phosphate dehydrogenase-like, C-terminal domain"/>
    <property type="match status" value="1"/>
</dbReference>
<accession>A0A8T7M9H8</accession>
<dbReference type="SUPFAM" id="SSF51735">
    <property type="entry name" value="NAD(P)-binding Rossmann-fold domains"/>
    <property type="match status" value="1"/>
</dbReference>
<feature type="binding site" evidence="9">
    <location>
        <position position="123"/>
    </location>
    <ligand>
        <name>1-deoxy-D-xylulose 5-phosphate</name>
        <dbReference type="ChEBI" id="CHEBI:57792"/>
    </ligand>
</feature>
<evidence type="ECO:0000259" key="11">
    <source>
        <dbReference type="Pfam" id="PF08436"/>
    </source>
</evidence>
<dbReference type="InterPro" id="IPR003821">
    <property type="entry name" value="DXP_reductoisomerase"/>
</dbReference>
<keyword evidence="6 9" id="KW-0464">Manganese</keyword>
<evidence type="ECO:0000313" key="13">
    <source>
        <dbReference type="EMBL" id="NWJ48838.1"/>
    </source>
</evidence>
<dbReference type="AlphaFoldDB" id="A0A8T7M9H8"/>
<keyword evidence="3 9" id="KW-0479">Metal-binding</keyword>
<evidence type="ECO:0000313" key="15">
    <source>
        <dbReference type="Proteomes" id="UP000521676"/>
    </source>
</evidence>
<evidence type="ECO:0000256" key="2">
    <source>
        <dbReference type="ARBA" id="ARBA00006825"/>
    </source>
</evidence>
<feature type="binding site" evidence="9">
    <location>
        <position position="223"/>
    </location>
    <ligand>
        <name>1-deoxy-D-xylulose 5-phosphate</name>
        <dbReference type="ChEBI" id="CHEBI:57792"/>
    </ligand>
</feature>
<comment type="similarity">
    <text evidence="2 9">Belongs to the DXR family.</text>
</comment>
<dbReference type="GO" id="GO:0030604">
    <property type="term" value="F:1-deoxy-D-xylulose-5-phosphate reductoisomerase activity"/>
    <property type="evidence" value="ECO:0007669"/>
    <property type="project" value="UniProtKB-UniRule"/>
</dbReference>
<dbReference type="Pfam" id="PF08436">
    <property type="entry name" value="DXP_redisom_C"/>
    <property type="match status" value="1"/>
</dbReference>
<evidence type="ECO:0000256" key="5">
    <source>
        <dbReference type="ARBA" id="ARBA00023002"/>
    </source>
</evidence>
<evidence type="ECO:0000256" key="6">
    <source>
        <dbReference type="ARBA" id="ARBA00023211"/>
    </source>
</evidence>
<dbReference type="Pfam" id="PF13288">
    <property type="entry name" value="DXPR_C"/>
    <property type="match status" value="1"/>
</dbReference>
<dbReference type="PANTHER" id="PTHR30525">
    <property type="entry name" value="1-DEOXY-D-XYLULOSE 5-PHOSPHATE REDUCTOISOMERASE"/>
    <property type="match status" value="1"/>
</dbReference>
<protein>
    <recommendedName>
        <fullName evidence="9">1-deoxy-D-xylulose 5-phosphate reductoisomerase</fullName>
        <shortName evidence="9">DXP reductoisomerase</shortName>
        <ecNumber evidence="9">1.1.1.267</ecNumber>
    </recommendedName>
    <alternativeName>
        <fullName evidence="9">1-deoxyxylulose-5-phosphate reductoisomerase</fullName>
    </alternativeName>
    <alternativeName>
        <fullName evidence="9">2-C-methyl-D-erythritol 4-phosphate synthase</fullName>
    </alternativeName>
</protein>
<feature type="binding site" evidence="9">
    <location>
        <position position="124"/>
    </location>
    <ligand>
        <name>NADPH</name>
        <dbReference type="ChEBI" id="CHEBI:57783"/>
    </ligand>
</feature>
<reference evidence="14" key="2">
    <citation type="journal article" date="2024" name="Nature">
        <title>Anoxygenic phototroph of the Chloroflexota uses a type I reaction centre.</title>
        <authorList>
            <person name="Tsuji J.M."/>
            <person name="Shaw N.A."/>
            <person name="Nagashima S."/>
            <person name="Venkiteswaran J.J."/>
            <person name="Schiff S.L."/>
            <person name="Watanabe T."/>
            <person name="Fukui M."/>
            <person name="Hanada S."/>
            <person name="Tank M."/>
            <person name="Neufeld J.D."/>
        </authorList>
    </citation>
    <scope>NUCLEOTIDE SEQUENCE</scope>
    <source>
        <strain evidence="14">L227-S17</strain>
    </source>
</reference>
<feature type="binding site" evidence="9">
    <location>
        <position position="216"/>
    </location>
    <ligand>
        <name>NADPH</name>
        <dbReference type="ChEBI" id="CHEBI:57783"/>
    </ligand>
</feature>
<evidence type="ECO:0000259" key="10">
    <source>
        <dbReference type="Pfam" id="PF02670"/>
    </source>
</evidence>
<comment type="function">
    <text evidence="9">Catalyzes the NADPH-dependent rearrangement and reduction of 1-deoxy-D-xylulose-5-phosphate (DXP) to 2-C-methyl-D-erythritol 4-phosphate (MEP).</text>
</comment>
<evidence type="ECO:0000313" key="14">
    <source>
        <dbReference type="EMBL" id="WJW68770.1"/>
    </source>
</evidence>
<keyword evidence="7 9" id="KW-0414">Isoprene biosynthesis</keyword>
<proteinExistence type="inferred from homology"/>
<dbReference type="EC" id="1.1.1.267" evidence="9"/>
<keyword evidence="9" id="KW-0460">Magnesium</keyword>
<keyword evidence="5 9" id="KW-0560">Oxidoreductase</keyword>
<feature type="binding site" evidence="9">
    <location>
        <position position="13"/>
    </location>
    <ligand>
        <name>NADPH</name>
        <dbReference type="ChEBI" id="CHEBI:57783"/>
    </ligand>
</feature>
<dbReference type="FunFam" id="3.40.50.720:FF:000045">
    <property type="entry name" value="1-deoxy-D-xylulose 5-phosphate reductoisomerase"/>
    <property type="match status" value="1"/>
</dbReference>
<comment type="catalytic activity">
    <reaction evidence="8">
        <text>2-C-methyl-D-erythritol 4-phosphate + NADP(+) = 1-deoxy-D-xylulose 5-phosphate + NADPH + H(+)</text>
        <dbReference type="Rhea" id="RHEA:13717"/>
        <dbReference type="ChEBI" id="CHEBI:15378"/>
        <dbReference type="ChEBI" id="CHEBI:57783"/>
        <dbReference type="ChEBI" id="CHEBI:57792"/>
        <dbReference type="ChEBI" id="CHEBI:58262"/>
        <dbReference type="ChEBI" id="CHEBI:58349"/>
        <dbReference type="EC" id="1.1.1.267"/>
    </reaction>
    <physiologicalReaction direction="right-to-left" evidence="8">
        <dbReference type="Rhea" id="RHEA:13719"/>
    </physiologicalReaction>
</comment>
<name>A0A8T7M9H8_9CHLR</name>
<dbReference type="InterPro" id="IPR036291">
    <property type="entry name" value="NAD(P)-bd_dom_sf"/>
</dbReference>
<dbReference type="Pfam" id="PF02670">
    <property type="entry name" value="DXP_reductoisom"/>
    <property type="match status" value="1"/>
</dbReference>
<dbReference type="Proteomes" id="UP000521676">
    <property type="component" value="Unassembled WGS sequence"/>
</dbReference>
<dbReference type="SUPFAM" id="SSF69055">
    <property type="entry name" value="1-deoxy-D-xylulose-5-phosphate reductoisomerase, C-terminal domain"/>
    <property type="match status" value="1"/>
</dbReference>
<evidence type="ECO:0000256" key="3">
    <source>
        <dbReference type="ARBA" id="ARBA00022723"/>
    </source>
</evidence>
<evidence type="ECO:0000256" key="1">
    <source>
        <dbReference type="ARBA" id="ARBA00005094"/>
    </source>
</evidence>
<feature type="domain" description="DXP reductoisomerase C-terminal" evidence="12">
    <location>
        <begin position="272"/>
        <end position="388"/>
    </location>
</feature>
<feature type="binding site" evidence="9">
    <location>
        <position position="229"/>
    </location>
    <ligand>
        <name>1-deoxy-D-xylulose 5-phosphate</name>
        <dbReference type="ChEBI" id="CHEBI:57792"/>
    </ligand>
</feature>
<dbReference type="InterPro" id="IPR036169">
    <property type="entry name" value="DXPR_C_sf"/>
</dbReference>
<feature type="binding site" evidence="9">
    <location>
        <position position="232"/>
    </location>
    <ligand>
        <name>1-deoxy-D-xylulose 5-phosphate</name>
        <dbReference type="ChEBI" id="CHEBI:57792"/>
    </ligand>
</feature>
<gene>
    <name evidence="9" type="primary">dxr</name>
    <name evidence="13" type="ORF">HXX08_23510</name>
    <name evidence="14" type="ORF">OZ401_004387</name>
</gene>
<feature type="binding site" evidence="9">
    <location>
        <position position="228"/>
    </location>
    <ligand>
        <name>1-deoxy-D-xylulose 5-phosphate</name>
        <dbReference type="ChEBI" id="CHEBI:57792"/>
    </ligand>
</feature>
<dbReference type="RefSeq" id="WP_341470675.1">
    <property type="nucleotide sequence ID" value="NZ_CP128400.1"/>
</dbReference>
<comment type="pathway">
    <text evidence="1 9">Isoprenoid biosynthesis; isopentenyl diphosphate biosynthesis via DXP pathway; isopentenyl diphosphate from 1-deoxy-D-xylulose 5-phosphate: step 1/6.</text>
</comment>
<dbReference type="HAMAP" id="MF_00183">
    <property type="entry name" value="DXP_reductoisom"/>
    <property type="match status" value="1"/>
</dbReference>
<reference evidence="13 15" key="1">
    <citation type="submission" date="2020-06" db="EMBL/GenBank/DDBJ databases">
        <title>Anoxygenic phototrophic Chloroflexota member uses a Type I reaction center.</title>
        <authorList>
            <person name="Tsuji J.M."/>
            <person name="Shaw N.A."/>
            <person name="Nagashima S."/>
            <person name="Venkiteswaran J."/>
            <person name="Schiff S.L."/>
            <person name="Hanada S."/>
            <person name="Tank M."/>
            <person name="Neufeld J.D."/>
        </authorList>
    </citation>
    <scope>NUCLEOTIDE SEQUENCE [LARGE SCALE GENOMIC DNA]</scope>
    <source>
        <strain evidence="13">L227-S17</strain>
    </source>
</reference>
<keyword evidence="4 9" id="KW-0521">NADP</keyword>
<dbReference type="InterPro" id="IPR026877">
    <property type="entry name" value="DXPR_C"/>
</dbReference>
<feature type="binding site" evidence="9">
    <location>
        <position position="150"/>
    </location>
    <ligand>
        <name>Mn(2+)</name>
        <dbReference type="ChEBI" id="CHEBI:29035"/>
    </ligand>
</feature>
<comment type="caution">
    <text evidence="9">Lacks conserved residue(s) required for the propagation of feature annotation.</text>
</comment>
<dbReference type="Gene3D" id="3.40.50.720">
    <property type="entry name" value="NAD(P)-binding Rossmann-like Domain"/>
    <property type="match status" value="1"/>
</dbReference>
<comment type="cofactor">
    <cofactor evidence="9">
        <name>Mg(2+)</name>
        <dbReference type="ChEBI" id="CHEBI:18420"/>
    </cofactor>
    <cofactor evidence="9">
        <name>Mn(2+)</name>
        <dbReference type="ChEBI" id="CHEBI:29035"/>
    </cofactor>
</comment>
<feature type="binding site" evidence="9">
    <location>
        <position position="12"/>
    </location>
    <ligand>
        <name>NADPH</name>
        <dbReference type="ChEBI" id="CHEBI:57783"/>
    </ligand>
</feature>
<feature type="binding site" evidence="9">
    <location>
        <position position="232"/>
    </location>
    <ligand>
        <name>Mn(2+)</name>
        <dbReference type="ChEBI" id="CHEBI:29035"/>
    </ligand>
</feature>
<dbReference type="PIRSF" id="PIRSF006205">
    <property type="entry name" value="Dxp_reductismrs"/>
    <property type="match status" value="1"/>
</dbReference>
<feature type="binding site" evidence="9">
    <location>
        <position position="148"/>
    </location>
    <ligand>
        <name>Mn(2+)</name>
        <dbReference type="ChEBI" id="CHEBI:29035"/>
    </ligand>
</feature>
<evidence type="ECO:0000256" key="7">
    <source>
        <dbReference type="ARBA" id="ARBA00023229"/>
    </source>
</evidence>
<evidence type="ECO:0000256" key="8">
    <source>
        <dbReference type="ARBA" id="ARBA00048543"/>
    </source>
</evidence>
<dbReference type="GO" id="GO:0051484">
    <property type="term" value="P:isopentenyl diphosphate biosynthetic process, methylerythritol 4-phosphate pathway involved in terpenoid biosynthetic process"/>
    <property type="evidence" value="ECO:0007669"/>
    <property type="project" value="TreeGrafter"/>
</dbReference>
<feature type="binding site" evidence="9">
    <location>
        <position position="150"/>
    </location>
    <ligand>
        <name>1-deoxy-D-xylulose 5-phosphate</name>
        <dbReference type="ChEBI" id="CHEBI:57792"/>
    </ligand>
</feature>
<dbReference type="Gene3D" id="1.10.1740.10">
    <property type="match status" value="1"/>
</dbReference>
<keyword evidence="16" id="KW-1185">Reference proteome</keyword>
<feature type="binding site" evidence="9">
    <location>
        <position position="149"/>
    </location>
    <ligand>
        <name>1-deoxy-D-xylulose 5-phosphate</name>
        <dbReference type="ChEBI" id="CHEBI:57792"/>
    </ligand>
</feature>
<dbReference type="EMBL" id="CP128400">
    <property type="protein sequence ID" value="WJW68770.1"/>
    <property type="molecule type" value="Genomic_DNA"/>
</dbReference>
<evidence type="ECO:0000313" key="16">
    <source>
        <dbReference type="Proteomes" id="UP001431572"/>
    </source>
</evidence>
<dbReference type="GO" id="GO:0030145">
    <property type="term" value="F:manganese ion binding"/>
    <property type="evidence" value="ECO:0007669"/>
    <property type="project" value="TreeGrafter"/>
</dbReference>
<dbReference type="GO" id="GO:0070402">
    <property type="term" value="F:NADPH binding"/>
    <property type="evidence" value="ECO:0007669"/>
    <property type="project" value="InterPro"/>
</dbReference>
<feature type="domain" description="1-deoxy-D-xylulose 5-phosphate reductoisomerase N-terminal" evidence="10">
    <location>
        <begin position="5"/>
        <end position="130"/>
    </location>
</feature>
<dbReference type="NCBIfam" id="TIGR00243">
    <property type="entry name" value="Dxr"/>
    <property type="match status" value="1"/>
</dbReference>
<dbReference type="Proteomes" id="UP001431572">
    <property type="component" value="Chromosome 2"/>
</dbReference>
<feature type="binding site" evidence="9">
    <location>
        <position position="14"/>
    </location>
    <ligand>
        <name>NADPH</name>
        <dbReference type="ChEBI" id="CHEBI:57783"/>
    </ligand>
</feature>
<feature type="binding site" evidence="9">
    <location>
        <position position="38"/>
    </location>
    <ligand>
        <name>NADPH</name>
        <dbReference type="ChEBI" id="CHEBI:57783"/>
    </ligand>
</feature>
<sequence length="403" mass="44261">MTKRIALLGCTGSIGQQTLDVISCHPEKFQITSIAASRISDTLKQQVATYKPKRVGIGGQTEEPFEVSGYEPRPDVVYGNEGLVQLALDPEVDIVVVATSGQHGFAPTLAALKAGKQVALANKEVLVMAGELVTEQAHKSGIQLRPIDSEHSAIWQSLSGEGLANEHGEENWSQANDKVRRLILTASGGPFRSFTKEQMANVTVEQAMKHPNWNMGPKITIDSATLFNKGLEVIEAHWLFGLPYDKVDVVVHSQSIIHSMVEFVDGSVKAQLGTPDMRLPIQYALGYPERLANDYPRLDFTKLRELNFELPDTERFPALRLAYEAGRRGGTYPTVLAAADEEAVRLFHERKITYLGIADLVERTLDAHNPVAHPTLEDIAEADRWARHFASNFSSRGSAASIG</sequence>
<feature type="domain" description="1-deoxy-D-xylulose 5-phosphate reductoisomerase C-terminal" evidence="11">
    <location>
        <begin position="145"/>
        <end position="240"/>
    </location>
</feature>
<feature type="binding site" evidence="9">
    <location>
        <position position="122"/>
    </location>
    <ligand>
        <name>NADPH</name>
        <dbReference type="ChEBI" id="CHEBI:57783"/>
    </ligand>
</feature>
<evidence type="ECO:0000256" key="4">
    <source>
        <dbReference type="ARBA" id="ARBA00022857"/>
    </source>
</evidence>
<feature type="binding site" evidence="9">
    <location>
        <position position="11"/>
    </location>
    <ligand>
        <name>NADPH</name>
        <dbReference type="ChEBI" id="CHEBI:57783"/>
    </ligand>
</feature>
<feature type="binding site" evidence="9">
    <location>
        <position position="187"/>
    </location>
    <ligand>
        <name>1-deoxy-D-xylulose 5-phosphate</name>
        <dbReference type="ChEBI" id="CHEBI:57792"/>
    </ligand>
</feature>
<feature type="binding site" evidence="9">
    <location>
        <position position="210"/>
    </location>
    <ligand>
        <name>1-deoxy-D-xylulose 5-phosphate</name>
        <dbReference type="ChEBI" id="CHEBI:57792"/>
    </ligand>
</feature>
<evidence type="ECO:0000256" key="9">
    <source>
        <dbReference type="HAMAP-Rule" id="MF_00183"/>
    </source>
</evidence>